<accession>Q6MJ76</accession>
<evidence type="ECO:0000259" key="2">
    <source>
        <dbReference type="Pfam" id="PF18820"/>
    </source>
</evidence>
<dbReference type="STRING" id="264462.Bd2907"/>
<feature type="domain" description="Bdellovibrio beta-sandwich" evidence="2">
    <location>
        <begin position="67"/>
        <end position="185"/>
    </location>
</feature>
<proteinExistence type="predicted"/>
<name>Q6MJ76_BDEBA</name>
<feature type="compositionally biased region" description="Pro residues" evidence="1">
    <location>
        <begin position="52"/>
        <end position="66"/>
    </location>
</feature>
<evidence type="ECO:0000256" key="1">
    <source>
        <dbReference type="SAM" id="MobiDB-lite"/>
    </source>
</evidence>
<protein>
    <recommendedName>
        <fullName evidence="2">Bdellovibrio beta-sandwich domain-containing protein</fullName>
    </recommendedName>
</protein>
<evidence type="ECO:0000313" key="4">
    <source>
        <dbReference type="Proteomes" id="UP000008080"/>
    </source>
</evidence>
<reference evidence="3 4" key="1">
    <citation type="journal article" date="2004" name="Science">
        <title>A predator unmasked: life cycle of Bdellovibrio bacteriovorus from a genomic perspective.</title>
        <authorList>
            <person name="Rendulic S."/>
            <person name="Jagtap P."/>
            <person name="Rosinus A."/>
            <person name="Eppinger M."/>
            <person name="Baar C."/>
            <person name="Lanz C."/>
            <person name="Keller H."/>
            <person name="Lambert C."/>
            <person name="Evans K.J."/>
            <person name="Goesmann A."/>
            <person name="Meyer F."/>
            <person name="Sockett R.E."/>
            <person name="Schuster S.C."/>
        </authorList>
    </citation>
    <scope>NUCLEOTIDE SEQUENCE [LARGE SCALE GENOMIC DNA]</scope>
    <source>
        <strain evidence="4">ATCC 15356 / DSM 50701 / NCIMB 9529 / HD100</strain>
    </source>
</reference>
<dbReference type="KEGG" id="bba:Bd2907"/>
<dbReference type="Pfam" id="PF18820">
    <property type="entry name" value="BD_b_sandwich"/>
    <property type="match status" value="1"/>
</dbReference>
<dbReference type="AlphaFoldDB" id="Q6MJ76"/>
<organism evidence="3 4">
    <name type="scientific">Bdellovibrio bacteriovorus (strain ATCC 15356 / DSM 50701 / NCIMB 9529 / HD100)</name>
    <dbReference type="NCBI Taxonomy" id="264462"/>
    <lineage>
        <taxon>Bacteria</taxon>
        <taxon>Pseudomonadati</taxon>
        <taxon>Bdellovibrionota</taxon>
        <taxon>Bdellovibrionia</taxon>
        <taxon>Bdellovibrionales</taxon>
        <taxon>Pseudobdellovibrionaceae</taxon>
        <taxon>Bdellovibrio</taxon>
    </lineage>
</organism>
<evidence type="ECO:0000313" key="3">
    <source>
        <dbReference type="EMBL" id="CAE80685.1"/>
    </source>
</evidence>
<dbReference type="EMBL" id="BX842654">
    <property type="protein sequence ID" value="CAE80685.1"/>
    <property type="molecule type" value="Genomic_DNA"/>
</dbReference>
<feature type="region of interest" description="Disordered" evidence="1">
    <location>
        <begin position="44"/>
        <end position="72"/>
    </location>
</feature>
<dbReference type="HOGENOM" id="CLU_605025_0_0_7"/>
<dbReference type="Proteomes" id="UP000008080">
    <property type="component" value="Chromosome"/>
</dbReference>
<gene>
    <name evidence="3" type="ordered locus">Bd2907</name>
</gene>
<sequence length="452" mass="50213">MGAKKKQENLTTKNHNSERGSKMLLSRVLLFVLAGAQISFAAPEVGTKPDLPKPPAPPSEPTPPPGETQYEGVGRIDQVTREKGGDLYRLDLIKTLPLVRIEAKSKLGRLKIYSVSLVTDKNEKVPVRQLMGVNVDEPMAPISSEIFQTKTGIVAIEVLAEAMGGEAALEIKAFSTKEAPRLALGSRIPAFSCKRNLDALLKDKLDPVQLWVGRAEAAAPGSVQEKFAGNQLRDQVKDFIATMNTGGTFTSTPYILTLMNFFVDQYNAVRGGGVSEPAYKSLLTGTYDMLIVAIQNELPCRKFPSAELIKMAMDFSKKHQSMPADARGRTLFATMMAKVRDYAPDQYRKELAAANMTFREADAEGTKYYKMYVGSKDGDFLKDTNKNMSAYAFMIAEQALKVEVKMMDIEQKYQLIVEYQAKYNSNNEFPQAVAMRYLNILSEETFGHPMFY</sequence>
<keyword evidence="4" id="KW-1185">Reference proteome</keyword>
<dbReference type="eggNOG" id="COG4520">
    <property type="taxonomic scope" value="Bacteria"/>
</dbReference>
<dbReference type="InterPro" id="IPR041016">
    <property type="entry name" value="BD_b_sandwich"/>
</dbReference>